<feature type="disulfide bond" evidence="16">
    <location>
        <begin position="209"/>
        <end position="219"/>
    </location>
</feature>
<feature type="domain" description="Fibrinogen C-terminal" evidence="21">
    <location>
        <begin position="1764"/>
        <end position="1979"/>
    </location>
</feature>
<feature type="compositionally biased region" description="Basic and acidic residues" evidence="18">
    <location>
        <begin position="1007"/>
        <end position="1026"/>
    </location>
</feature>
<dbReference type="PROSITE" id="PS01248">
    <property type="entry name" value="EGF_LAM_1"/>
    <property type="match status" value="1"/>
</dbReference>
<feature type="disulfide bond" evidence="16">
    <location>
        <begin position="426"/>
        <end position="436"/>
    </location>
</feature>
<dbReference type="InterPro" id="IPR036116">
    <property type="entry name" value="FN3_sf"/>
</dbReference>
<dbReference type="InterPro" id="IPR000742">
    <property type="entry name" value="EGF"/>
</dbReference>
<feature type="compositionally biased region" description="Polar residues" evidence="18">
    <location>
        <begin position="1299"/>
        <end position="1330"/>
    </location>
</feature>
<dbReference type="CDD" id="cd00063">
    <property type="entry name" value="FN3"/>
    <property type="match status" value="4"/>
</dbReference>
<feature type="domain" description="Fibronectin type-III" evidence="20">
    <location>
        <begin position="1583"/>
        <end position="1673"/>
    </location>
</feature>
<dbReference type="SUPFAM" id="SSF49785">
    <property type="entry name" value="Galactose-binding domain-like"/>
    <property type="match status" value="6"/>
</dbReference>
<dbReference type="Gene3D" id="2.60.120.260">
    <property type="entry name" value="Galactose-binding domain-like"/>
    <property type="match status" value="6"/>
</dbReference>
<feature type="compositionally biased region" description="Acidic residues" evidence="18">
    <location>
        <begin position="1396"/>
        <end position="1409"/>
    </location>
</feature>
<dbReference type="PROSITE" id="PS00022">
    <property type="entry name" value="EGF_1"/>
    <property type="match status" value="5"/>
</dbReference>
<dbReference type="PROSITE" id="PS01186">
    <property type="entry name" value="EGF_2"/>
    <property type="match status" value="4"/>
</dbReference>
<evidence type="ECO:0000256" key="17">
    <source>
        <dbReference type="SAM" id="Coils"/>
    </source>
</evidence>
<dbReference type="FunFam" id="3.90.215.10:FF:000001">
    <property type="entry name" value="Tenascin isoform 1"/>
    <property type="match status" value="1"/>
</dbReference>
<dbReference type="PROSITE" id="PS00514">
    <property type="entry name" value="FIBRINOGEN_C_1"/>
    <property type="match status" value="1"/>
</dbReference>
<feature type="disulfide bond" evidence="16">
    <location>
        <begin position="271"/>
        <end position="281"/>
    </location>
</feature>
<comment type="subunit">
    <text evidence="5">Homotrimer.</text>
</comment>
<evidence type="ECO:0000256" key="6">
    <source>
        <dbReference type="ARBA" id="ARBA00022525"/>
    </source>
</evidence>
<evidence type="ECO:0000259" key="19">
    <source>
        <dbReference type="PROSITE" id="PS50026"/>
    </source>
</evidence>
<dbReference type="Pfam" id="PF23106">
    <property type="entry name" value="EGF_Teneurin"/>
    <property type="match status" value="2"/>
</dbReference>
<feature type="domain" description="Fibronectin type-III" evidence="20">
    <location>
        <begin position="1678"/>
        <end position="1765"/>
    </location>
</feature>
<dbReference type="PROSITE" id="PS50026">
    <property type="entry name" value="EGF_3"/>
    <property type="match status" value="4"/>
</dbReference>
<keyword evidence="11" id="KW-0430">Lectin</keyword>
<evidence type="ECO:0000259" key="21">
    <source>
        <dbReference type="PROSITE" id="PS51406"/>
    </source>
</evidence>
<comment type="caution">
    <text evidence="22">The sequence shown here is derived from an EMBL/GenBank/DDBJ whole genome shotgun (WGS) entry which is preliminary data.</text>
</comment>
<dbReference type="GO" id="GO:0046872">
    <property type="term" value="F:metal ion binding"/>
    <property type="evidence" value="ECO:0007669"/>
    <property type="project" value="UniProtKB-KW"/>
</dbReference>
<dbReference type="FunFam" id="2.10.25.10:FF:000001">
    <property type="entry name" value="Tenascin C"/>
    <property type="match status" value="10"/>
</dbReference>
<evidence type="ECO:0000256" key="8">
    <source>
        <dbReference type="ARBA" id="ARBA00022536"/>
    </source>
</evidence>
<evidence type="ECO:0000256" key="16">
    <source>
        <dbReference type="PROSITE-ProRule" id="PRU00076"/>
    </source>
</evidence>
<evidence type="ECO:0000256" key="5">
    <source>
        <dbReference type="ARBA" id="ARBA00011233"/>
    </source>
</evidence>
<keyword evidence="8 16" id="KW-0245">EGF-like domain</keyword>
<evidence type="ECO:0000256" key="1">
    <source>
        <dbReference type="ARBA" id="ARBA00002219"/>
    </source>
</evidence>
<feature type="coiled-coil region" evidence="17">
    <location>
        <begin position="154"/>
        <end position="181"/>
    </location>
</feature>
<evidence type="ECO:0000256" key="11">
    <source>
        <dbReference type="ARBA" id="ARBA00022734"/>
    </source>
</evidence>
<dbReference type="InterPro" id="IPR002181">
    <property type="entry name" value="Fibrinogen_a/b/g_C_dom"/>
</dbReference>
<dbReference type="InterPro" id="IPR002049">
    <property type="entry name" value="LE_dom"/>
</dbReference>
<dbReference type="Pfam" id="PF00147">
    <property type="entry name" value="Fibrinogen_C"/>
    <property type="match status" value="1"/>
</dbReference>
<evidence type="ECO:0000256" key="3">
    <source>
        <dbReference type="ARBA" id="ARBA00008673"/>
    </source>
</evidence>
<evidence type="ECO:0000256" key="9">
    <source>
        <dbReference type="ARBA" id="ARBA00022723"/>
    </source>
</evidence>
<feature type="domain" description="EGF-like" evidence="19">
    <location>
        <begin position="360"/>
        <end position="391"/>
    </location>
</feature>
<feature type="region of interest" description="Disordered" evidence="18">
    <location>
        <begin position="1289"/>
        <end position="1336"/>
    </location>
</feature>
<evidence type="ECO:0000313" key="22">
    <source>
        <dbReference type="EMBL" id="ROL52950.1"/>
    </source>
</evidence>
<keyword evidence="13" id="KW-0106">Calcium</keyword>
<dbReference type="Gene3D" id="2.60.40.10">
    <property type="entry name" value="Immunoglobulins"/>
    <property type="match status" value="6"/>
</dbReference>
<keyword evidence="12" id="KW-0677">Repeat</keyword>
<dbReference type="SMART" id="SM00186">
    <property type="entry name" value="FBG"/>
    <property type="match status" value="1"/>
</dbReference>
<comment type="similarity">
    <text evidence="3">Belongs to the tenascin family.</text>
</comment>
<feature type="domain" description="EGF-like" evidence="19">
    <location>
        <begin position="267"/>
        <end position="298"/>
    </location>
</feature>
<dbReference type="OrthoDB" id="6130531at2759"/>
<proteinExistence type="inferred from homology"/>
<dbReference type="Proteomes" id="UP000281406">
    <property type="component" value="Unassembled WGS sequence"/>
</dbReference>
<sequence>MDSALKLTHKVQSSDAAESPPPRFLLLYGLLVALNNTCVGQTLEEKRRVQPTVHLQNYNKIPSRSQTKHHPLILEVFLPLNMAFVLPFLLLLQLSIQTGAQRVSSDLRSQPIRVVISDSCVQDGTREREMDLDPDSPLVLTHRIRLLPGSGSGCGQCDMDFAALRERIERLEKEVSDLRQKCGGPDGCCTSQQSKGAVCTTAGPTTDECPDDCSDQGRCVDGKCVCFSGFSGPDCSIPDCPDDCSSRGRCVNGQCVCDAGFSGPDCSVKTCPDNCSNRGRCVNGKCVCDAGFSGPDCSSSTCPGNCNNRGRCVNGRCVCEAGFTGPDCGTRSCQENCNNRGRCVNGKCVCDSGFEGPDCSERSCPGNCNNRGRCVNGQCVCEPGFSGPDCSIKTCPDNCNNRGQCVNGKCVCESGFTGPDCASRSCPGDCSNRGVCVDGRCECESGFTGPDCSSQACPSNCNNKGRCVNGKCVCDVGFSGQDCSSKTCPNNCSNRGRCVRGRCVCRRGFTGPDCSECQAGFTGENCDVALAGVSRLSTRDITESSVTLSWTPAAVQYDSYHISFTSTAPNECFTELELRNSLIKLELPEENPLLSKDTEQKISSRISGTLNTYTQVGLAAGQQYMVSITGEKDGVMGTESTTQFTTLISGPKDLHVVKTSTTSVVVQWEKAQGEIDRYVLSVAPNQTDGSGRLPELNLPPERDSAQINGLQAGRLYDVSLVAEKDGGRSRPATVQATPGNVPVPETRMTKGMENMQVDVKPGNNKEKTPRFTNATLFLRKQVIKGKVENSERTGNTSRLRPGLLNRPGQKRPYGMLPKPGTLPDITRRPYGPGLKHLNSSQIVKGRILVPSSNRSITRYPLRPNVDSPYPVSNGKPLALTMKETRSQKGNTETIFRMESVKTPINDTVRKRISTPSATLPPFTNVTESTEEPTITTEKNITAFINGTKCVRKVLVGYRKIHGNMSDGNVLSKNLTVVVGHVNGNELLHKLLTGSSMINERGVIGLDEAQHKEQETSEARRSVKEQEGEVDEEVDENNANTTPYSIRQPEATLYLSLTTTSPHISTSAQPERVNQQLTAERALRKNTIQASSLSIPRQPTRHKPLVGRPLFSSTYSSPSSEMQKDKRPSWPSPNASGLAKEPLGEMKVPNSRLPASREIQDSTPELAHKSSTETTSLPVKIPLKPDTAIKNRSIDASHLMPFRRTSFRGSLPRRPNVSPFQNRTRPVLEPPQRPSRGPIRRVFPSKPIMRNNRTISQASPIQPVKPGLTPAKENGTSIRIRPNAVINRTNGAASRHPANRHSQIQHSGTTRVGPNISQHGKGNSDSSFSTDHLTENDNKTREYVLSETDGSIEHVGVNNATSTGFVLTWAAPKEKFKHFVITQTELGPENKEKDEMEKDEETNEEEEVDDGMGLKTTAAKKNSLSKGKAELVPNVQSAKMNKSGGNLTTVVPGSVRSHQMTNLSPQTRYSVSIFGKGPAFRSKTHNLVIHTGPEPPSDLVFSDVTDSSFTVSWTKPKSKVSGFKITHTQVQEGEPISVSVNSETLHLDLSAMSPGSTYEVSVMSVLGQDESDSIKGTVTTLPDAPTDLRAINVTDSKALLLWRPALATVDHYIIVYSSDTAPGSGITIKVSGNAVEQQLQALRSSTQYSVSVQSQRGDLSSSRVTTVFSTTGAGKIVDGPRDLKASQVTPRTAVLSWKPPASAITGYKLSYYMDSQDIKEVIVEPTLTELKLSRLKPSSTYTARLRAISGGLDSVTISTEFSTGNLRFPFPADCSQEQQNGLLESGIVELFPQGREGKPVMVYCDMETDGGGWMVFQRRKDGKTNFFRSWREYNSGFGALDGEFWLGNELLHNFTKTSPMTLRIDLRAGDESVYARYSSFSVENAKKHYTIRVSGYSGTAGDSMSYHNGRPFSTRDRDPQPFITRCAMSYRGGWWYKNCHEANLNGLYNTNKNHQGVIWTEWKGKDFSIPFTEMKFRPASFRPYRSVSCSDRSSWRNRTAFTLGVGVGAAGGATGTVSNIANAVKQKSLCESLEKMEQIMMAIRVIVFLTLTGLCVADSKGNLALNAKVVQSSTNPQGDAEHAVDGNRGSCSHTNPEFNPWWRVDLGNVYSISNVTITNRQDCCKERLKGAQIRIGNSLANNGNNNELAATLLTVPDVTETFSFESVNGRYVNIFLPGNDEILTLCEVEVFAGNLALGASAVQSSTYDELAAAQKAVDGNKNSIRKQGSCSHTKDEKDPWWRVDLSEVYEVTRVSITNRGDGYAERINGAQIRIGNSLENNGNNNQLAATVESIPLGDTKTFEFQPVKGRFVNIFITERNEYLTLCEVEVFAGNLALGATAVQSSTAAQEVAQHAVDGNRNPLAGAGSCSHTNADMNPWWRVDLLEVYEVSRVSITNRGDCCAERINGAQIRIGNSLENNGNNNQLAATVVSIPLGDTRTFEFQPIKGRYVNIIIPGRNEYLTLCEVEVFAGNLALGARAVQSTTYAQDVAEHAIDGNRNSNFNLGSCSATNGDRDPWWRVDLLNVYKISRVSITNRGDCCAERINGAQIRIGNSLENNGNNNQLAETVVSIPLGETQTFEFKSVRGRFVNIFVPGRAEHLTLWNLALNAKAVQSSTRPEGDAQHAVDGNRDSTYRKGSCTHTKTEFNPWWRVDLGNVYSISNITITNRGDCCKEWLKGAQIRIGNSLANNGNNNELVATLLTVLDGTGTFSFESVNGRYVNIFLPGNDEILTLCEVEVFAGNLALGATAVQSSTAAQEVAQHAVDGNRNPLAGAGSCSHTNADMNPWWRVDLSDVYMITRVSITNRGDCCAERINGAQIRIGNSLKNNGNNNQLAATVVSIPLGETKTFKFKPVKGRYVNIIIPGRDEYLTLCELEVFADE</sequence>
<dbReference type="SMART" id="SM00060">
    <property type="entry name" value="FN3"/>
    <property type="match status" value="6"/>
</dbReference>
<comment type="function">
    <text evidence="1">Acts as a defensive agent. Recognizes blood group fucosylated oligosaccharides including A, B, H and Lewis B-type antigens. Does not recognize Lewis A antigen and has low affinity for monovalent haptens.</text>
</comment>
<accession>A0A3N0Z379</accession>
<feature type="compositionally biased region" description="Polar residues" evidence="18">
    <location>
        <begin position="1087"/>
        <end position="1096"/>
    </location>
</feature>
<feature type="domain" description="EGF-like" evidence="19">
    <location>
        <begin position="422"/>
        <end position="453"/>
    </location>
</feature>
<dbReference type="Gene3D" id="3.90.215.10">
    <property type="entry name" value="Gamma Fibrinogen, chain A, domain 1"/>
    <property type="match status" value="1"/>
</dbReference>
<organism evidence="22 23">
    <name type="scientific">Anabarilius grahami</name>
    <name type="common">Kanglang fish</name>
    <name type="synonym">Barilius grahami</name>
    <dbReference type="NCBI Taxonomy" id="495550"/>
    <lineage>
        <taxon>Eukaryota</taxon>
        <taxon>Metazoa</taxon>
        <taxon>Chordata</taxon>
        <taxon>Craniata</taxon>
        <taxon>Vertebrata</taxon>
        <taxon>Euteleostomi</taxon>
        <taxon>Actinopterygii</taxon>
        <taxon>Neopterygii</taxon>
        <taxon>Teleostei</taxon>
        <taxon>Ostariophysi</taxon>
        <taxon>Cypriniformes</taxon>
        <taxon>Xenocyprididae</taxon>
        <taxon>Xenocypridinae</taxon>
        <taxon>Xenocypridinae incertae sedis</taxon>
        <taxon>Anabarilius</taxon>
    </lineage>
</organism>
<dbReference type="InterPro" id="IPR013783">
    <property type="entry name" value="Ig-like_fold"/>
</dbReference>
<dbReference type="InterPro" id="IPR006585">
    <property type="entry name" value="FTP1"/>
</dbReference>
<evidence type="ECO:0000256" key="2">
    <source>
        <dbReference type="ARBA" id="ARBA00004498"/>
    </source>
</evidence>
<feature type="region of interest" description="Disordered" evidence="18">
    <location>
        <begin position="1438"/>
        <end position="1461"/>
    </location>
</feature>
<keyword evidence="17" id="KW-0175">Coiled coil</keyword>
<comment type="caution">
    <text evidence="16">Lacks conserved residue(s) required for the propagation of feature annotation.</text>
</comment>
<feature type="region of interest" description="Disordered" evidence="18">
    <location>
        <begin position="1205"/>
        <end position="1242"/>
    </location>
</feature>
<feature type="region of interest" description="Disordered" evidence="18">
    <location>
        <begin position="726"/>
        <end position="746"/>
    </location>
</feature>
<keyword evidence="14 16" id="KW-1015">Disulfide bond</keyword>
<dbReference type="SUPFAM" id="SSF56496">
    <property type="entry name" value="Fibrinogen C-terminal domain-like"/>
    <property type="match status" value="1"/>
</dbReference>
<feature type="domain" description="EGF-like" evidence="19">
    <location>
        <begin position="205"/>
        <end position="236"/>
    </location>
</feature>
<dbReference type="SMART" id="SM00181">
    <property type="entry name" value="EGF"/>
    <property type="match status" value="10"/>
</dbReference>
<evidence type="ECO:0000256" key="12">
    <source>
        <dbReference type="ARBA" id="ARBA00022737"/>
    </source>
</evidence>
<feature type="domain" description="Fibronectin type-III" evidence="20">
    <location>
        <begin position="650"/>
        <end position="744"/>
    </location>
</feature>
<evidence type="ECO:0000256" key="10">
    <source>
        <dbReference type="ARBA" id="ARBA00022729"/>
    </source>
</evidence>
<dbReference type="SMART" id="SM00607">
    <property type="entry name" value="FTP"/>
    <property type="match status" value="6"/>
</dbReference>
<feature type="disulfide bond" evidence="16">
    <location>
        <begin position="226"/>
        <end position="235"/>
    </location>
</feature>
<evidence type="ECO:0000256" key="13">
    <source>
        <dbReference type="ARBA" id="ARBA00022837"/>
    </source>
</evidence>
<name>A0A3N0Z379_ANAGA</name>
<feature type="region of interest" description="Disordered" evidence="18">
    <location>
        <begin position="1006"/>
        <end position="1042"/>
    </location>
</feature>
<dbReference type="NCBIfam" id="NF040941">
    <property type="entry name" value="GGGWT_bact"/>
    <property type="match status" value="1"/>
</dbReference>
<evidence type="ECO:0000256" key="7">
    <source>
        <dbReference type="ARBA" id="ARBA00022530"/>
    </source>
</evidence>
<feature type="disulfide bond" evidence="16">
    <location>
        <begin position="381"/>
        <end position="390"/>
    </location>
</feature>
<dbReference type="GO" id="GO:0001868">
    <property type="term" value="P:regulation of complement activation, lectin pathway"/>
    <property type="evidence" value="ECO:0007669"/>
    <property type="project" value="UniProtKB-ARBA"/>
</dbReference>
<protein>
    <submittedName>
        <fullName evidence="22">Tenascin</fullName>
    </submittedName>
</protein>
<gene>
    <name evidence="22" type="ORF">DPX16_5501</name>
</gene>
<feature type="disulfide bond" evidence="16">
    <location>
        <begin position="364"/>
        <end position="374"/>
    </location>
</feature>
<feature type="disulfide bond" evidence="16">
    <location>
        <begin position="288"/>
        <end position="297"/>
    </location>
</feature>
<evidence type="ECO:0000256" key="18">
    <source>
        <dbReference type="SAM" id="MobiDB-lite"/>
    </source>
</evidence>
<dbReference type="EMBL" id="RJVU01014303">
    <property type="protein sequence ID" value="ROL52950.1"/>
    <property type="molecule type" value="Genomic_DNA"/>
</dbReference>
<keyword evidence="10" id="KW-0732">Signal</keyword>
<comment type="subcellular location">
    <subcellularLocation>
        <location evidence="2">Secreted</location>
        <location evidence="2">Extracellular space</location>
        <location evidence="2">Extracellular matrix</location>
    </subcellularLocation>
</comment>
<evidence type="ECO:0000256" key="15">
    <source>
        <dbReference type="ARBA" id="ARBA00023180"/>
    </source>
</evidence>
<dbReference type="PROSITE" id="PS51406">
    <property type="entry name" value="FIBRINOGEN_C_2"/>
    <property type="match status" value="1"/>
</dbReference>
<evidence type="ECO:0000313" key="23">
    <source>
        <dbReference type="Proteomes" id="UP000281406"/>
    </source>
</evidence>
<reference evidence="22 23" key="1">
    <citation type="submission" date="2018-10" db="EMBL/GenBank/DDBJ databases">
        <title>Genome assembly for a Yunnan-Guizhou Plateau 3E fish, Anabarilius grahami (Regan), and its evolutionary and genetic applications.</title>
        <authorList>
            <person name="Jiang W."/>
        </authorList>
    </citation>
    <scope>NUCLEOTIDE SEQUENCE [LARGE SCALE GENOMIC DNA]</scope>
    <source>
        <strain evidence="22">AG-KIZ</strain>
        <tissue evidence="22">Muscle</tissue>
    </source>
</reference>
<feature type="domain" description="Fibronectin type-III" evidence="20">
    <location>
        <begin position="1494"/>
        <end position="1582"/>
    </location>
</feature>
<feature type="region of interest" description="Disordered" evidence="18">
    <location>
        <begin position="788"/>
        <end position="824"/>
    </location>
</feature>
<keyword evidence="15" id="KW-0325">Glycoprotein</keyword>
<dbReference type="InterPro" id="IPR051941">
    <property type="entry name" value="BG_Antigen-Binding_Lectin"/>
</dbReference>
<evidence type="ECO:0000259" key="20">
    <source>
        <dbReference type="PROSITE" id="PS50853"/>
    </source>
</evidence>
<dbReference type="GO" id="GO:0042806">
    <property type="term" value="F:fucose binding"/>
    <property type="evidence" value="ECO:0007669"/>
    <property type="project" value="UniProtKB-ARBA"/>
</dbReference>
<dbReference type="PANTHER" id="PTHR45713">
    <property type="entry name" value="FTP DOMAIN-CONTAINING PROTEIN"/>
    <property type="match status" value="1"/>
</dbReference>
<feature type="disulfide bond" evidence="16">
    <location>
        <begin position="443"/>
        <end position="452"/>
    </location>
</feature>
<feature type="compositionally biased region" description="Basic and acidic residues" evidence="18">
    <location>
        <begin position="2618"/>
        <end position="2634"/>
    </location>
</feature>
<dbReference type="PROSITE" id="PS50853">
    <property type="entry name" value="FN3"/>
    <property type="match status" value="4"/>
</dbReference>
<evidence type="ECO:0000256" key="14">
    <source>
        <dbReference type="ARBA" id="ARBA00023157"/>
    </source>
</evidence>
<dbReference type="InterPro" id="IPR036056">
    <property type="entry name" value="Fibrinogen-like_C"/>
</dbReference>
<dbReference type="CDD" id="cd00054">
    <property type="entry name" value="EGF_CA"/>
    <property type="match status" value="5"/>
</dbReference>
<keyword evidence="23" id="KW-1185">Reference proteome</keyword>
<dbReference type="SUPFAM" id="SSF49265">
    <property type="entry name" value="Fibronectin type III"/>
    <property type="match status" value="5"/>
</dbReference>
<keyword evidence="6" id="KW-0964">Secreted</keyword>
<dbReference type="Pfam" id="PF22633">
    <property type="entry name" value="F5_F8_type_C_2"/>
    <property type="match status" value="6"/>
</dbReference>
<comment type="similarity">
    <text evidence="4">Belongs to the fucolectin family.</text>
</comment>
<dbReference type="GO" id="GO:0010185">
    <property type="term" value="P:regulation of cellular defense response"/>
    <property type="evidence" value="ECO:0007669"/>
    <property type="project" value="UniProtKB-ARBA"/>
</dbReference>
<keyword evidence="9" id="KW-0479">Metal-binding</keyword>
<feature type="region of interest" description="Disordered" evidence="18">
    <location>
        <begin position="2614"/>
        <end position="2639"/>
    </location>
</feature>
<dbReference type="Pfam" id="PF00041">
    <property type="entry name" value="fn3"/>
    <property type="match status" value="5"/>
</dbReference>
<keyword evidence="7" id="KW-0272">Extracellular matrix</keyword>
<dbReference type="CDD" id="cd00087">
    <property type="entry name" value="FReD"/>
    <property type="match status" value="1"/>
</dbReference>
<feature type="region of interest" description="Disordered" evidence="18">
    <location>
        <begin position="1087"/>
        <end position="1174"/>
    </location>
</feature>
<evidence type="ECO:0000256" key="4">
    <source>
        <dbReference type="ARBA" id="ARBA00010147"/>
    </source>
</evidence>
<dbReference type="InterPro" id="IPR003961">
    <property type="entry name" value="FN3_dom"/>
</dbReference>
<dbReference type="PANTHER" id="PTHR45713:SF20">
    <property type="entry name" value="FUCOLECTIN TACHYLECTIN-4 PENTRAXIN-1 DOMAIN-CONTAINING PROTEIN"/>
    <property type="match status" value="1"/>
</dbReference>
<dbReference type="InterPro" id="IPR014716">
    <property type="entry name" value="Fibrinogen_a/b/g_C_1"/>
</dbReference>
<feature type="region of interest" description="Disordered" evidence="18">
    <location>
        <begin position="1387"/>
        <end position="1409"/>
    </location>
</feature>
<dbReference type="Pfam" id="PF25024">
    <property type="entry name" value="EGF_TEN"/>
    <property type="match status" value="2"/>
</dbReference>
<dbReference type="Gene3D" id="2.10.25.10">
    <property type="entry name" value="Laminin"/>
    <property type="match status" value="10"/>
</dbReference>
<dbReference type="CDD" id="cd00055">
    <property type="entry name" value="EGF_Lam"/>
    <property type="match status" value="1"/>
</dbReference>
<dbReference type="InterPro" id="IPR020837">
    <property type="entry name" value="Fibrinogen_CS"/>
</dbReference>
<dbReference type="InterPro" id="IPR008979">
    <property type="entry name" value="Galactose-bd-like_sf"/>
</dbReference>